<dbReference type="GO" id="GO:0009398">
    <property type="term" value="P:FMN biosynthetic process"/>
    <property type="evidence" value="ECO:0007669"/>
    <property type="project" value="UniProtKB-UniRule"/>
</dbReference>
<dbReference type="Pfam" id="PF06574">
    <property type="entry name" value="FAD_syn"/>
    <property type="match status" value="1"/>
</dbReference>
<dbReference type="GO" id="GO:0008531">
    <property type="term" value="F:riboflavin kinase activity"/>
    <property type="evidence" value="ECO:0007669"/>
    <property type="project" value="UniProtKB-UniRule"/>
</dbReference>
<dbReference type="EC" id="2.7.1.26" evidence="14"/>
<dbReference type="InterPro" id="IPR023468">
    <property type="entry name" value="Riboflavin_kinase"/>
</dbReference>
<dbReference type="SMART" id="SM00904">
    <property type="entry name" value="Flavokinase"/>
    <property type="match status" value="1"/>
</dbReference>
<keyword evidence="9 14" id="KW-0274">FAD</keyword>
<evidence type="ECO:0000256" key="1">
    <source>
        <dbReference type="ARBA" id="ARBA00004726"/>
    </source>
</evidence>
<name>A0A2D6YLI0_9DELT</name>
<dbReference type="NCBIfam" id="NF004162">
    <property type="entry name" value="PRK05627.1-5"/>
    <property type="match status" value="1"/>
</dbReference>
<evidence type="ECO:0000256" key="3">
    <source>
        <dbReference type="ARBA" id="ARBA00022630"/>
    </source>
</evidence>
<dbReference type="GO" id="GO:0005524">
    <property type="term" value="F:ATP binding"/>
    <property type="evidence" value="ECO:0007669"/>
    <property type="project" value="UniProtKB-UniRule"/>
</dbReference>
<dbReference type="Gene3D" id="2.40.30.30">
    <property type="entry name" value="Riboflavin kinase-like"/>
    <property type="match status" value="1"/>
</dbReference>
<keyword evidence="4 14" id="KW-0288">FMN</keyword>
<comment type="caution">
    <text evidence="16">The sequence shown here is derived from an EMBL/GenBank/DDBJ whole genome shotgun (WGS) entry which is preliminary data.</text>
</comment>
<dbReference type="SUPFAM" id="SSF52374">
    <property type="entry name" value="Nucleotidylyl transferase"/>
    <property type="match status" value="1"/>
</dbReference>
<dbReference type="SUPFAM" id="SSF82114">
    <property type="entry name" value="Riboflavin kinase-like"/>
    <property type="match status" value="1"/>
</dbReference>
<keyword evidence="10 14" id="KW-0067">ATP-binding</keyword>
<evidence type="ECO:0000313" key="17">
    <source>
        <dbReference type="Proteomes" id="UP000226525"/>
    </source>
</evidence>
<organism evidence="16 17">
    <name type="scientific">SAR324 cluster bacterium</name>
    <dbReference type="NCBI Taxonomy" id="2024889"/>
    <lineage>
        <taxon>Bacteria</taxon>
        <taxon>Deltaproteobacteria</taxon>
        <taxon>SAR324 cluster</taxon>
    </lineage>
</organism>
<dbReference type="GO" id="GO:0009231">
    <property type="term" value="P:riboflavin biosynthetic process"/>
    <property type="evidence" value="ECO:0007669"/>
    <property type="project" value="InterPro"/>
</dbReference>
<dbReference type="FunFam" id="3.40.50.620:FF:000021">
    <property type="entry name" value="Riboflavin biosynthesis protein"/>
    <property type="match status" value="1"/>
</dbReference>
<dbReference type="Proteomes" id="UP000226525">
    <property type="component" value="Unassembled WGS sequence"/>
</dbReference>
<comment type="pathway">
    <text evidence="2 14">Cofactor biosynthesis; FMN biosynthesis; FMN from riboflavin (ATP route): step 1/1.</text>
</comment>
<evidence type="ECO:0000259" key="15">
    <source>
        <dbReference type="SMART" id="SM00904"/>
    </source>
</evidence>
<evidence type="ECO:0000256" key="5">
    <source>
        <dbReference type="ARBA" id="ARBA00022679"/>
    </source>
</evidence>
<dbReference type="InterPro" id="IPR015865">
    <property type="entry name" value="Riboflavin_kinase_bac/euk"/>
</dbReference>
<dbReference type="PIRSF" id="PIRSF004491">
    <property type="entry name" value="FAD_Synth"/>
    <property type="match status" value="1"/>
</dbReference>
<comment type="catalytic activity">
    <reaction evidence="13 14">
        <text>FMN + ATP + H(+) = FAD + diphosphate</text>
        <dbReference type="Rhea" id="RHEA:17237"/>
        <dbReference type="ChEBI" id="CHEBI:15378"/>
        <dbReference type="ChEBI" id="CHEBI:30616"/>
        <dbReference type="ChEBI" id="CHEBI:33019"/>
        <dbReference type="ChEBI" id="CHEBI:57692"/>
        <dbReference type="ChEBI" id="CHEBI:58210"/>
        <dbReference type="EC" id="2.7.7.2"/>
    </reaction>
</comment>
<evidence type="ECO:0000256" key="4">
    <source>
        <dbReference type="ARBA" id="ARBA00022643"/>
    </source>
</evidence>
<accession>A0A2D6YLI0</accession>
<evidence type="ECO:0000256" key="9">
    <source>
        <dbReference type="ARBA" id="ARBA00022827"/>
    </source>
</evidence>
<dbReference type="EMBL" id="NZEX01000131">
    <property type="protein sequence ID" value="MAH64061.1"/>
    <property type="molecule type" value="Genomic_DNA"/>
</dbReference>
<proteinExistence type="inferred from homology"/>
<keyword evidence="6 14" id="KW-0548">Nucleotidyltransferase</keyword>
<dbReference type="UniPathway" id="UPA00277">
    <property type="reaction ID" value="UER00407"/>
</dbReference>
<comment type="pathway">
    <text evidence="1 14">Cofactor biosynthesis; FAD biosynthesis; FAD from FMN: step 1/1.</text>
</comment>
<keyword evidence="7 14" id="KW-0547">Nucleotide-binding</keyword>
<dbReference type="InterPro" id="IPR015864">
    <property type="entry name" value="FAD_synthase"/>
</dbReference>
<protein>
    <recommendedName>
        <fullName evidence="14">Riboflavin biosynthesis protein</fullName>
    </recommendedName>
    <domain>
        <recommendedName>
            <fullName evidence="14">Riboflavin kinase</fullName>
            <ecNumber evidence="14">2.7.1.26</ecNumber>
        </recommendedName>
        <alternativeName>
            <fullName evidence="14">Flavokinase</fullName>
        </alternativeName>
    </domain>
    <domain>
        <recommendedName>
            <fullName evidence="14">FMN adenylyltransferase</fullName>
            <ecNumber evidence="14">2.7.7.2</ecNumber>
        </recommendedName>
        <alternativeName>
            <fullName evidence="14">FAD pyrophosphorylase</fullName>
        </alternativeName>
        <alternativeName>
            <fullName evidence="14">FAD synthase</fullName>
        </alternativeName>
    </domain>
</protein>
<evidence type="ECO:0000256" key="11">
    <source>
        <dbReference type="ARBA" id="ARBA00023268"/>
    </source>
</evidence>
<dbReference type="PANTHER" id="PTHR22749:SF6">
    <property type="entry name" value="RIBOFLAVIN KINASE"/>
    <property type="match status" value="1"/>
</dbReference>
<feature type="domain" description="Riboflavin kinase" evidence="15">
    <location>
        <begin position="171"/>
        <end position="294"/>
    </location>
</feature>
<dbReference type="InterPro" id="IPR014729">
    <property type="entry name" value="Rossmann-like_a/b/a_fold"/>
</dbReference>
<evidence type="ECO:0000256" key="2">
    <source>
        <dbReference type="ARBA" id="ARBA00005201"/>
    </source>
</evidence>
<dbReference type="Pfam" id="PF01687">
    <property type="entry name" value="Flavokinase"/>
    <property type="match status" value="1"/>
</dbReference>
<evidence type="ECO:0000256" key="13">
    <source>
        <dbReference type="ARBA" id="ARBA00049494"/>
    </source>
</evidence>
<evidence type="ECO:0000256" key="7">
    <source>
        <dbReference type="ARBA" id="ARBA00022741"/>
    </source>
</evidence>
<evidence type="ECO:0000256" key="10">
    <source>
        <dbReference type="ARBA" id="ARBA00022840"/>
    </source>
</evidence>
<dbReference type="AlphaFoldDB" id="A0A2D6YLI0"/>
<comment type="similarity">
    <text evidence="14">Belongs to the ribF family.</text>
</comment>
<dbReference type="UniPathway" id="UPA00276">
    <property type="reaction ID" value="UER00406"/>
</dbReference>
<keyword evidence="8 14" id="KW-0418">Kinase</keyword>
<comment type="catalytic activity">
    <reaction evidence="12 14">
        <text>riboflavin + ATP = FMN + ADP + H(+)</text>
        <dbReference type="Rhea" id="RHEA:14357"/>
        <dbReference type="ChEBI" id="CHEBI:15378"/>
        <dbReference type="ChEBI" id="CHEBI:30616"/>
        <dbReference type="ChEBI" id="CHEBI:57986"/>
        <dbReference type="ChEBI" id="CHEBI:58210"/>
        <dbReference type="ChEBI" id="CHEBI:456216"/>
        <dbReference type="EC" id="2.7.1.26"/>
    </reaction>
</comment>
<keyword evidence="3 14" id="KW-0285">Flavoprotein</keyword>
<dbReference type="GO" id="GO:0006747">
    <property type="term" value="P:FAD biosynthetic process"/>
    <property type="evidence" value="ECO:0007669"/>
    <property type="project" value="UniProtKB-UniRule"/>
</dbReference>
<dbReference type="InterPro" id="IPR002606">
    <property type="entry name" value="Riboflavin_kinase_bac"/>
</dbReference>
<keyword evidence="11" id="KW-0511">Multifunctional enzyme</keyword>
<dbReference type="CDD" id="cd02064">
    <property type="entry name" value="FAD_synthetase_N"/>
    <property type="match status" value="1"/>
</dbReference>
<dbReference type="InterPro" id="IPR023465">
    <property type="entry name" value="Riboflavin_kinase_dom_sf"/>
</dbReference>
<keyword evidence="5 14" id="KW-0808">Transferase</keyword>
<evidence type="ECO:0000313" key="16">
    <source>
        <dbReference type="EMBL" id="MAH64061.1"/>
    </source>
</evidence>
<reference evidence="17" key="1">
    <citation type="submission" date="2017-09" db="EMBL/GenBank/DDBJ databases">
        <title>The Reconstruction of 2,631 Draft Metagenome-Assembled Genomes from the Global Oceans.</title>
        <authorList>
            <person name="Tully B.J."/>
            <person name="Graham E.D."/>
            <person name="Heidelberg J.F."/>
        </authorList>
    </citation>
    <scope>NUCLEOTIDE SEQUENCE [LARGE SCALE GENOMIC DNA]</scope>
</reference>
<dbReference type="PANTHER" id="PTHR22749">
    <property type="entry name" value="RIBOFLAVIN KINASE/FMN ADENYLYLTRANSFERASE"/>
    <property type="match status" value="1"/>
</dbReference>
<evidence type="ECO:0000256" key="8">
    <source>
        <dbReference type="ARBA" id="ARBA00022777"/>
    </source>
</evidence>
<evidence type="ECO:0000256" key="14">
    <source>
        <dbReference type="PIRNR" id="PIRNR004491"/>
    </source>
</evidence>
<gene>
    <name evidence="16" type="ORF">CMN54_11580</name>
</gene>
<evidence type="ECO:0000256" key="6">
    <source>
        <dbReference type="ARBA" id="ARBA00022695"/>
    </source>
</evidence>
<dbReference type="Gene3D" id="3.40.50.620">
    <property type="entry name" value="HUPs"/>
    <property type="match status" value="1"/>
</dbReference>
<dbReference type="GO" id="GO:0003919">
    <property type="term" value="F:FMN adenylyltransferase activity"/>
    <property type="evidence" value="ECO:0007669"/>
    <property type="project" value="UniProtKB-UniRule"/>
</dbReference>
<sequence length="299" mass="33964">MSKVGFAITIGNFDGLHLGHRALIETTLQASHSFAGKSALVTFDPHPQEVLGKRPVERINSRYHQEQLLIQAGLDEVKTLSFTEEFSELSPEGFVRRFLVEPYNLSQVVVGYDFRFGCNRAGDFKTLETMGKQLGFKVQEIPPLQLGGRTVSSTLIRQLIRENRFEQLPMYLGRPYGIRGSVEIGDQRGRILGFPTANINPRVNLALNKGVYVSRVCWQGRRLWGVSNFGTRPTFQRDKPLLETHLLDETIDLYGEIIEIQPLAFLRQVVKFSGPDELKAQIVMDIKQARNYLERSKQT</sequence>
<dbReference type="EC" id="2.7.7.2" evidence="14"/>
<dbReference type="NCBIfam" id="TIGR00083">
    <property type="entry name" value="ribF"/>
    <property type="match status" value="1"/>
</dbReference>
<evidence type="ECO:0000256" key="12">
    <source>
        <dbReference type="ARBA" id="ARBA00047880"/>
    </source>
</evidence>